<protein>
    <submittedName>
        <fullName evidence="5">Putative ribonuclease H-like domain-containing protein</fullName>
    </submittedName>
</protein>
<accession>A0A6L2NBX1</accession>
<feature type="domain" description="Reverse transcriptase Ty1/copia-type" evidence="3">
    <location>
        <begin position="535"/>
        <end position="635"/>
    </location>
</feature>
<keyword evidence="1" id="KW-0175">Coiled coil</keyword>
<dbReference type="AlphaFoldDB" id="A0A6L2NBX1"/>
<feature type="coiled-coil region" evidence="1">
    <location>
        <begin position="96"/>
        <end position="158"/>
    </location>
</feature>
<evidence type="ECO:0000259" key="3">
    <source>
        <dbReference type="Pfam" id="PF07727"/>
    </source>
</evidence>
<reference evidence="5" key="1">
    <citation type="journal article" date="2019" name="Sci. Rep.">
        <title>Draft genome of Tanacetum cinerariifolium, the natural source of mosquito coil.</title>
        <authorList>
            <person name="Yamashiro T."/>
            <person name="Shiraishi A."/>
            <person name="Satake H."/>
            <person name="Nakayama K."/>
        </authorList>
    </citation>
    <scope>NUCLEOTIDE SEQUENCE</scope>
</reference>
<evidence type="ECO:0000313" key="5">
    <source>
        <dbReference type="EMBL" id="GEU82044.1"/>
    </source>
</evidence>
<organism evidence="5">
    <name type="scientific">Tanacetum cinerariifolium</name>
    <name type="common">Dalmatian daisy</name>
    <name type="synonym">Chrysanthemum cinerariifolium</name>
    <dbReference type="NCBI Taxonomy" id="118510"/>
    <lineage>
        <taxon>Eukaryota</taxon>
        <taxon>Viridiplantae</taxon>
        <taxon>Streptophyta</taxon>
        <taxon>Embryophyta</taxon>
        <taxon>Tracheophyta</taxon>
        <taxon>Spermatophyta</taxon>
        <taxon>Magnoliopsida</taxon>
        <taxon>eudicotyledons</taxon>
        <taxon>Gunneridae</taxon>
        <taxon>Pentapetalae</taxon>
        <taxon>asterids</taxon>
        <taxon>campanulids</taxon>
        <taxon>Asterales</taxon>
        <taxon>Asteraceae</taxon>
        <taxon>Asteroideae</taxon>
        <taxon>Anthemideae</taxon>
        <taxon>Anthemidinae</taxon>
        <taxon>Tanacetum</taxon>
    </lineage>
</organism>
<feature type="compositionally biased region" description="Basic and acidic residues" evidence="2">
    <location>
        <begin position="1"/>
        <end position="11"/>
    </location>
</feature>
<sequence>MRGYFARECRAPRNKGNRNRDAPTRNAPVDTSTINALVVQDGIGGYDWSFQTEEELINFSLMAYTSQGSSSSSSSDSKREALNRSNLEIIGYQIGLESLEARIVVYEKNEAVYEKDIAFLKYNVQVKDISIKEIKNQLENALKEKDNLKLKLEKFKTSSKSLTKLINSQISDVDKAGVGYDGQMNEIDLNDIHVNESEVLNNVFDSRESDGDDNQESDSEDENVFKPKEVKKTVKPSLEKIEFVNARNITVENKNKAEKPRKSSQSPRDAVLTKSGQVPVNAAKQISHRAAVSVSAAKRVNTAASRPNVNNTLPTTYSYFKAYSPVPRNNMYSFDLKNVVPVGGLTCLFSKATLDESNLWHRRLGHINCKTINKLVRGNLVRGLPSKLFENDHTCVACQKGKQHKASCPKSLEDEVADDAGKKSTEVPRKENGVQDPTKEGDKNDQEKDVRDQEEALRKQFEQESKRLFGQGEAANTNITNRLNTVSSPVNAISSSFTTVDPGRERAQRNEFESMFGQDKDANGNRMFTPVSATGTIMIEAIRLFLAYTSFMRFFVYQMDVKIAFLYGTIEEEVYVCQLPSFEDPHFPDKVYKVEKALYGLHQAPRAWYETLSTYLLEKGFRRGIIDKTLFIKNDIVKTSSTPIETNKALLKEKEADDVDIHLYRSMIRSLMYLTAFRPDIIYLKGQPKLGLWYPRDSPFDLEAFSDSDYAEASLDRKSTTGGCQFLGKRLISWQCKKQTVVANSITEAEYVVAANCYGQVLWIQNQMLDYGFNFMNTKIYIDNESTIQNPCFI</sequence>
<gene>
    <name evidence="5" type="ORF">Tci_054022</name>
</gene>
<feature type="domain" description="GAG-pre-integrase" evidence="4">
    <location>
        <begin position="330"/>
        <end position="403"/>
    </location>
</feature>
<evidence type="ECO:0000256" key="1">
    <source>
        <dbReference type="SAM" id="Coils"/>
    </source>
</evidence>
<feature type="region of interest" description="Disordered" evidence="2">
    <location>
        <begin position="1"/>
        <end position="28"/>
    </location>
</feature>
<evidence type="ECO:0000259" key="4">
    <source>
        <dbReference type="Pfam" id="PF13976"/>
    </source>
</evidence>
<proteinExistence type="predicted"/>
<feature type="compositionally biased region" description="Basic and acidic residues" evidence="2">
    <location>
        <begin position="419"/>
        <end position="455"/>
    </location>
</feature>
<dbReference type="PANTHER" id="PTHR11439">
    <property type="entry name" value="GAG-POL-RELATED RETROTRANSPOSON"/>
    <property type="match status" value="1"/>
</dbReference>
<evidence type="ECO:0000256" key="2">
    <source>
        <dbReference type="SAM" id="MobiDB-lite"/>
    </source>
</evidence>
<dbReference type="EMBL" id="BKCJ010008403">
    <property type="protein sequence ID" value="GEU82044.1"/>
    <property type="molecule type" value="Genomic_DNA"/>
</dbReference>
<feature type="region of interest" description="Disordered" evidence="2">
    <location>
        <begin position="252"/>
        <end position="276"/>
    </location>
</feature>
<dbReference type="Pfam" id="PF07727">
    <property type="entry name" value="RVT_2"/>
    <property type="match status" value="1"/>
</dbReference>
<comment type="caution">
    <text evidence="5">The sequence shown here is derived from an EMBL/GenBank/DDBJ whole genome shotgun (WGS) entry which is preliminary data.</text>
</comment>
<dbReference type="PANTHER" id="PTHR11439:SF495">
    <property type="entry name" value="REVERSE TRANSCRIPTASE, RNA-DEPENDENT DNA POLYMERASE-RELATED"/>
    <property type="match status" value="1"/>
</dbReference>
<dbReference type="CDD" id="cd09272">
    <property type="entry name" value="RNase_HI_RT_Ty1"/>
    <property type="match status" value="1"/>
</dbReference>
<feature type="compositionally biased region" description="Acidic residues" evidence="2">
    <location>
        <begin position="210"/>
        <end position="222"/>
    </location>
</feature>
<feature type="region of interest" description="Disordered" evidence="2">
    <location>
        <begin position="205"/>
        <end position="231"/>
    </location>
</feature>
<dbReference type="Pfam" id="PF13976">
    <property type="entry name" value="gag_pre-integrs"/>
    <property type="match status" value="1"/>
</dbReference>
<feature type="region of interest" description="Disordered" evidence="2">
    <location>
        <begin position="407"/>
        <end position="455"/>
    </location>
</feature>
<dbReference type="InterPro" id="IPR025724">
    <property type="entry name" value="GAG-pre-integrase_dom"/>
</dbReference>
<name>A0A6L2NBX1_TANCI</name>
<dbReference type="InterPro" id="IPR013103">
    <property type="entry name" value="RVT_2"/>
</dbReference>